<dbReference type="EMBL" id="JBHGVX010000001">
    <property type="protein sequence ID" value="KAL1801765.1"/>
    <property type="molecule type" value="Genomic_DNA"/>
</dbReference>
<name>A0ABR3UZ92_9PLEO</name>
<gene>
    <name evidence="2" type="ORF">ACET3X_002107</name>
</gene>
<evidence type="ECO:0000256" key="1">
    <source>
        <dbReference type="SAM" id="MobiDB-lite"/>
    </source>
</evidence>
<evidence type="ECO:0000313" key="2">
    <source>
        <dbReference type="EMBL" id="KAL1801765.1"/>
    </source>
</evidence>
<dbReference type="GeneID" id="96082429"/>
<comment type="caution">
    <text evidence="2">The sequence shown here is derived from an EMBL/GenBank/DDBJ whole genome shotgun (WGS) entry which is preliminary data.</text>
</comment>
<evidence type="ECO:0000313" key="3">
    <source>
        <dbReference type="Proteomes" id="UP001578633"/>
    </source>
</evidence>
<evidence type="ECO:0008006" key="4">
    <source>
        <dbReference type="Google" id="ProtNLM"/>
    </source>
</evidence>
<reference evidence="2 3" key="1">
    <citation type="submission" date="2024-09" db="EMBL/GenBank/DDBJ databases">
        <title>T2T genomes of carrot and Alternaria dauci and their utility for understanding host-pathogen interaction during carrot leaf blight disease.</title>
        <authorList>
            <person name="Liu W."/>
            <person name="Xu S."/>
            <person name="Ou C."/>
            <person name="Liu X."/>
            <person name="Zhuang F."/>
            <person name="Deng X.W."/>
        </authorList>
    </citation>
    <scope>NUCLEOTIDE SEQUENCE [LARGE SCALE GENOMIC DNA]</scope>
    <source>
        <strain evidence="2 3">A2016</strain>
    </source>
</reference>
<proteinExistence type="predicted"/>
<dbReference type="RefSeq" id="XP_069312349.1">
    <property type="nucleotide sequence ID" value="XM_069447474.1"/>
</dbReference>
<feature type="region of interest" description="Disordered" evidence="1">
    <location>
        <begin position="1"/>
        <end position="32"/>
    </location>
</feature>
<organism evidence="2 3">
    <name type="scientific">Alternaria dauci</name>
    <dbReference type="NCBI Taxonomy" id="48095"/>
    <lineage>
        <taxon>Eukaryota</taxon>
        <taxon>Fungi</taxon>
        <taxon>Dikarya</taxon>
        <taxon>Ascomycota</taxon>
        <taxon>Pezizomycotina</taxon>
        <taxon>Dothideomycetes</taxon>
        <taxon>Pleosporomycetidae</taxon>
        <taxon>Pleosporales</taxon>
        <taxon>Pleosporineae</taxon>
        <taxon>Pleosporaceae</taxon>
        <taxon>Alternaria</taxon>
        <taxon>Alternaria sect. Porri</taxon>
    </lineage>
</organism>
<keyword evidence="3" id="KW-1185">Reference proteome</keyword>
<accession>A0ABR3UZ92</accession>
<feature type="compositionally biased region" description="Polar residues" evidence="1">
    <location>
        <begin position="1"/>
        <end position="14"/>
    </location>
</feature>
<protein>
    <recommendedName>
        <fullName evidence="4">Fucose-specific lectin</fullName>
    </recommendedName>
</protein>
<dbReference type="Proteomes" id="UP001578633">
    <property type="component" value="Chromosome 1"/>
</dbReference>
<sequence>MSDQPPKSNNTNGGPATAATVEKGQNGPILRIPDSKLKSREDRLDFIKSQLSGQSLNTTGRAARLQKRMKNEPAGALLYGATLHAAARHARGLELSPLEDKLFNMLKLFGSEDDIHECGRTYENEKQERSTHTGESVIPNAILDIDVTTSYSREDYKRDADAYVNQFMTAPNTYVRVGDAPEADTAENGEKNNFAATTGTALTYFLAEGESIDRPPVDTRASTNDYGTEYRVMMTKFQCVEESHEFSGSDEIYWSISSSSDYGYHYTWKSPVYGSVDSGKTKSIDERLFEGPMGKYAAATIEVWEHDDDGESWIASLRRTLREMGVVILEASLEAAELNATAGAYGAAVGAALLLVDALIGWWLNHDDFVAKHKICWSPARMEELAKSGQEVSVLFDGGGAGRHRLYYKVLYMANSFRSNAMSVWTRHGTWSSHSTIPGPHTRHSSLVVFKGKLYAILQRQDDWVLMYSEYSDSSKKWLWPRVIEGVYSLTWDHPRAVEAHGELWVAFTGLEHVPRLIHTKGGNLNSWAAVVTDSNKFGALANNGPGLALYSGHLAYGIRESSQDVFLMRWYNHPNPDFHACDMPWDLRPWAHNGIQIVTFQNDLYYFAVASDGELKSYRRTASGTCTKLPTYPGKTDAVPVVTVVDDRIYVISRSDGQYVSKWWDCKQWVPDAKFGNPKYSGGGIHYKGLQYATGANYD</sequence>